<evidence type="ECO:0000313" key="2">
    <source>
        <dbReference type="EMBL" id="GHH66228.1"/>
    </source>
</evidence>
<sequence length="318" mass="33513">MPAPATGAPGTTIGAAVLARLAAQAEVLAALDPAVRADEPDAVHRMRVACRRLRSALQTHRRLFAEGPARELATELKWFGAVLGQARDREVLGERLLAEARALPPPCRPERTAGRLAAWSRREAERVRPEVVAALDSPRRQALAAGLAGLLADPPLRGRAGRAAGPEFSRIAAREQRRTADRVRTALAAGPGPGGDTALHEARKAAKRARYAAETAEPVAGRAARRYAARMKAVQELLGEHQDAVVAAAALRELAAGTHEGPGAGTATGPDAGGAPGREDAFAYGVLYARQLAAASAARERLPEVWARAAERRLSRFG</sequence>
<dbReference type="InterPro" id="IPR007899">
    <property type="entry name" value="CHAD_dom"/>
</dbReference>
<accession>A0A919FIV3</accession>
<evidence type="ECO:0000313" key="3">
    <source>
        <dbReference type="Proteomes" id="UP000617734"/>
    </source>
</evidence>
<dbReference type="Gene3D" id="1.40.20.10">
    <property type="entry name" value="CHAD domain"/>
    <property type="match status" value="1"/>
</dbReference>
<dbReference type="AlphaFoldDB" id="A0A919FIV3"/>
<proteinExistence type="predicted"/>
<keyword evidence="3" id="KW-1185">Reference proteome</keyword>
<organism evidence="2 3">
    <name type="scientific">Kitasatospora indigofera</name>
    <dbReference type="NCBI Taxonomy" id="67307"/>
    <lineage>
        <taxon>Bacteria</taxon>
        <taxon>Bacillati</taxon>
        <taxon>Actinomycetota</taxon>
        <taxon>Actinomycetes</taxon>
        <taxon>Kitasatosporales</taxon>
        <taxon>Streptomycetaceae</taxon>
        <taxon>Kitasatospora</taxon>
    </lineage>
</organism>
<dbReference type="GeneID" id="95352455"/>
<dbReference type="PANTHER" id="PTHR39339">
    <property type="entry name" value="SLR1444 PROTEIN"/>
    <property type="match status" value="1"/>
</dbReference>
<dbReference type="RefSeq" id="WP_190210430.1">
    <property type="nucleotide sequence ID" value="NZ_BNBO01000007.1"/>
</dbReference>
<dbReference type="Proteomes" id="UP000617734">
    <property type="component" value="Unassembled WGS sequence"/>
</dbReference>
<reference evidence="2" key="1">
    <citation type="journal article" date="2014" name="Int. J. Syst. Evol. Microbiol.">
        <title>Complete genome sequence of Corynebacterium casei LMG S-19264T (=DSM 44701T), isolated from a smear-ripened cheese.</title>
        <authorList>
            <consortium name="US DOE Joint Genome Institute (JGI-PGF)"/>
            <person name="Walter F."/>
            <person name="Albersmeier A."/>
            <person name="Kalinowski J."/>
            <person name="Ruckert C."/>
        </authorList>
    </citation>
    <scope>NUCLEOTIDE SEQUENCE</scope>
    <source>
        <strain evidence="2">JCM 4646</strain>
    </source>
</reference>
<comment type="caution">
    <text evidence="2">The sequence shown here is derived from an EMBL/GenBank/DDBJ whole genome shotgun (WGS) entry which is preliminary data.</text>
</comment>
<dbReference type="Pfam" id="PF05235">
    <property type="entry name" value="CHAD"/>
    <property type="match status" value="1"/>
</dbReference>
<reference evidence="2" key="2">
    <citation type="submission" date="2020-09" db="EMBL/GenBank/DDBJ databases">
        <authorList>
            <person name="Sun Q."/>
            <person name="Ohkuma M."/>
        </authorList>
    </citation>
    <scope>NUCLEOTIDE SEQUENCE</scope>
    <source>
        <strain evidence="2">JCM 4646</strain>
    </source>
</reference>
<feature type="domain" description="CHAD" evidence="1">
    <location>
        <begin position="10"/>
        <end position="311"/>
    </location>
</feature>
<evidence type="ECO:0000259" key="1">
    <source>
        <dbReference type="PROSITE" id="PS51708"/>
    </source>
</evidence>
<gene>
    <name evidence="2" type="ORF">GCM10018781_19780</name>
</gene>
<dbReference type="SMART" id="SM00880">
    <property type="entry name" value="CHAD"/>
    <property type="match status" value="1"/>
</dbReference>
<dbReference type="EMBL" id="BNBO01000007">
    <property type="protein sequence ID" value="GHH66228.1"/>
    <property type="molecule type" value="Genomic_DNA"/>
</dbReference>
<dbReference type="InterPro" id="IPR038186">
    <property type="entry name" value="CHAD_dom_sf"/>
</dbReference>
<protein>
    <recommendedName>
        <fullName evidence="1">CHAD domain-containing protein</fullName>
    </recommendedName>
</protein>
<dbReference type="PANTHER" id="PTHR39339:SF1">
    <property type="entry name" value="CHAD DOMAIN-CONTAINING PROTEIN"/>
    <property type="match status" value="1"/>
</dbReference>
<name>A0A919FIV3_9ACTN</name>
<dbReference type="PROSITE" id="PS51708">
    <property type="entry name" value="CHAD"/>
    <property type="match status" value="1"/>
</dbReference>